<dbReference type="PANTHER" id="PTHR21716:SF53">
    <property type="entry name" value="PERMEASE PERM-RELATED"/>
    <property type="match status" value="1"/>
</dbReference>
<name>A0A852X2E3_9MICO</name>
<gene>
    <name evidence="10" type="ORF">BJY28_001518</name>
</gene>
<keyword evidence="11" id="KW-1185">Reference proteome</keyword>
<keyword evidence="6 9" id="KW-1133">Transmembrane helix</keyword>
<evidence type="ECO:0000256" key="9">
    <source>
        <dbReference type="SAM" id="Phobius"/>
    </source>
</evidence>
<dbReference type="RefSeq" id="WP_179462478.1">
    <property type="nucleotide sequence ID" value="NZ_JACBZX010000001.1"/>
</dbReference>
<comment type="subcellular location">
    <subcellularLocation>
        <location evidence="1">Cell membrane</location>
        <topology evidence="1">Multi-pass membrane protein</topology>
    </subcellularLocation>
</comment>
<evidence type="ECO:0000256" key="3">
    <source>
        <dbReference type="ARBA" id="ARBA00022448"/>
    </source>
</evidence>
<comment type="caution">
    <text evidence="10">The sequence shown here is derived from an EMBL/GenBank/DDBJ whole genome shotgun (WGS) entry which is preliminary data.</text>
</comment>
<feature type="transmembrane region" description="Helical" evidence="9">
    <location>
        <begin position="358"/>
        <end position="385"/>
    </location>
</feature>
<feature type="transmembrane region" description="Helical" evidence="9">
    <location>
        <begin position="122"/>
        <end position="142"/>
    </location>
</feature>
<evidence type="ECO:0000256" key="4">
    <source>
        <dbReference type="ARBA" id="ARBA00022475"/>
    </source>
</evidence>
<comment type="similarity">
    <text evidence="2">Belongs to the autoinducer-2 exporter (AI-2E) (TC 2.A.86) family.</text>
</comment>
<dbReference type="InterPro" id="IPR002549">
    <property type="entry name" value="AI-2E-like"/>
</dbReference>
<evidence type="ECO:0000256" key="6">
    <source>
        <dbReference type="ARBA" id="ARBA00022989"/>
    </source>
</evidence>
<protein>
    <submittedName>
        <fullName evidence="10">Putative PurR-regulated permease PerM</fullName>
    </submittedName>
</protein>
<reference evidence="10 11" key="1">
    <citation type="submission" date="2020-07" db="EMBL/GenBank/DDBJ databases">
        <title>Sequencing the genomes of 1000 actinobacteria strains.</title>
        <authorList>
            <person name="Klenk H.-P."/>
        </authorList>
    </citation>
    <scope>NUCLEOTIDE SEQUENCE [LARGE SCALE GENOMIC DNA]</scope>
    <source>
        <strain evidence="10 11">DSM 24723</strain>
    </source>
</reference>
<feature type="region of interest" description="Disordered" evidence="8">
    <location>
        <begin position="1"/>
        <end position="41"/>
    </location>
</feature>
<dbReference type="EMBL" id="JACBZX010000001">
    <property type="protein sequence ID" value="NYG37049.1"/>
    <property type="molecule type" value="Genomic_DNA"/>
</dbReference>
<dbReference type="GO" id="GO:0005886">
    <property type="term" value="C:plasma membrane"/>
    <property type="evidence" value="ECO:0007669"/>
    <property type="project" value="UniProtKB-SubCell"/>
</dbReference>
<evidence type="ECO:0000256" key="7">
    <source>
        <dbReference type="ARBA" id="ARBA00023136"/>
    </source>
</evidence>
<feature type="compositionally biased region" description="Acidic residues" evidence="8">
    <location>
        <begin position="398"/>
        <end position="422"/>
    </location>
</feature>
<evidence type="ECO:0000256" key="1">
    <source>
        <dbReference type="ARBA" id="ARBA00004651"/>
    </source>
</evidence>
<dbReference type="Pfam" id="PF01594">
    <property type="entry name" value="AI-2E_transport"/>
    <property type="match status" value="1"/>
</dbReference>
<evidence type="ECO:0000313" key="10">
    <source>
        <dbReference type="EMBL" id="NYG37049.1"/>
    </source>
</evidence>
<feature type="transmembrane region" description="Helical" evidence="9">
    <location>
        <begin position="263"/>
        <end position="284"/>
    </location>
</feature>
<evidence type="ECO:0000313" key="11">
    <source>
        <dbReference type="Proteomes" id="UP000592181"/>
    </source>
</evidence>
<evidence type="ECO:0000256" key="8">
    <source>
        <dbReference type="SAM" id="MobiDB-lite"/>
    </source>
</evidence>
<organism evidence="10 11">
    <name type="scientific">Janibacter alkaliphilus</name>
    <dbReference type="NCBI Taxonomy" id="1069963"/>
    <lineage>
        <taxon>Bacteria</taxon>
        <taxon>Bacillati</taxon>
        <taxon>Actinomycetota</taxon>
        <taxon>Actinomycetes</taxon>
        <taxon>Micrococcales</taxon>
        <taxon>Intrasporangiaceae</taxon>
        <taxon>Janibacter</taxon>
    </lineage>
</organism>
<feature type="transmembrane region" description="Helical" evidence="9">
    <location>
        <begin position="204"/>
        <end position="225"/>
    </location>
</feature>
<feature type="transmembrane region" description="Helical" evidence="9">
    <location>
        <begin position="68"/>
        <end position="86"/>
    </location>
</feature>
<dbReference type="PANTHER" id="PTHR21716">
    <property type="entry name" value="TRANSMEMBRANE PROTEIN"/>
    <property type="match status" value="1"/>
</dbReference>
<sequence length="438" mass="46714">MPESTPRSIGEIARSLRRRERSGTSGRARAPRLPRPRPEREIVVRTTAPAPGSQASAVPQTIRDASEWAWRLLLIAAAIYALMRGVWFMHQVVFPVIVAVLLAALLDPVYQRLRIILPRGPAAGLTVLGTLTALIALFSFVVNQFASQFGDITDQVGEGVADMRQWIEDTFGVSESQLTSWVSERWEQVNAGGDLSSSAAQAGLTAGSIATGFVLTMFVLFFFLYDGPRIWAWVVRLFPRPARARALSSGRIAWAQLKAFTRATILVAAVDALGIGLGAFALGVPFASGIALLTFFGAFIPIIGAFVSGFIAVVLALVTQGPLAALAMLGVTVIVQQAEANLLQPLLLGRAVRVHPMAVVLGIGSGVIIGGVFGALFAVPLLAVLNAVGHHLLSSEPQDGDEHPEDLVTEEEQAQIDQDVADSDVIPETGRGEGTYRT</sequence>
<evidence type="ECO:0000256" key="5">
    <source>
        <dbReference type="ARBA" id="ARBA00022692"/>
    </source>
</evidence>
<feature type="region of interest" description="Disordered" evidence="8">
    <location>
        <begin position="395"/>
        <end position="438"/>
    </location>
</feature>
<dbReference type="Proteomes" id="UP000592181">
    <property type="component" value="Unassembled WGS sequence"/>
</dbReference>
<keyword evidence="4" id="KW-1003">Cell membrane</keyword>
<keyword evidence="3" id="KW-0813">Transport</keyword>
<accession>A0A852X2E3</accession>
<dbReference type="GO" id="GO:0055085">
    <property type="term" value="P:transmembrane transport"/>
    <property type="evidence" value="ECO:0007669"/>
    <property type="project" value="TreeGrafter"/>
</dbReference>
<dbReference type="AlphaFoldDB" id="A0A852X2E3"/>
<feature type="transmembrane region" description="Helical" evidence="9">
    <location>
        <begin position="290"/>
        <end position="315"/>
    </location>
</feature>
<feature type="transmembrane region" description="Helical" evidence="9">
    <location>
        <begin position="92"/>
        <end position="110"/>
    </location>
</feature>
<evidence type="ECO:0000256" key="2">
    <source>
        <dbReference type="ARBA" id="ARBA00009773"/>
    </source>
</evidence>
<keyword evidence="5 9" id="KW-0812">Transmembrane</keyword>
<proteinExistence type="inferred from homology"/>
<keyword evidence="7 9" id="KW-0472">Membrane</keyword>